<comment type="subcellular location">
    <subcellularLocation>
        <location evidence="1">Bacterial flagellum</location>
    </subcellularLocation>
    <subcellularLocation>
        <location evidence="2">Secreted</location>
    </subcellularLocation>
</comment>
<dbReference type="PANTHER" id="PTHR30033:SF1">
    <property type="entry name" value="FLAGELLAR HOOK-ASSOCIATED PROTEIN 1"/>
    <property type="match status" value="1"/>
</dbReference>
<protein>
    <recommendedName>
        <fullName evidence="4">Flagellar hook-associated protein 1</fullName>
    </recommendedName>
</protein>
<dbReference type="Pfam" id="PF06429">
    <property type="entry name" value="Flg_bbr_C"/>
    <property type="match status" value="1"/>
</dbReference>
<accession>A0A1N7J0T4</accession>
<evidence type="ECO:0000259" key="9">
    <source>
        <dbReference type="Pfam" id="PF22638"/>
    </source>
</evidence>
<evidence type="ECO:0000256" key="2">
    <source>
        <dbReference type="ARBA" id="ARBA00004613"/>
    </source>
</evidence>
<dbReference type="STRING" id="570947.SAMN05421687_103143"/>
<keyword evidence="10" id="KW-0969">Cilium</keyword>
<keyword evidence="6" id="KW-0975">Bacterial flagellum</keyword>
<proteinExistence type="inferred from homology"/>
<evidence type="ECO:0000256" key="3">
    <source>
        <dbReference type="ARBA" id="ARBA00009677"/>
    </source>
</evidence>
<dbReference type="GO" id="GO:0005198">
    <property type="term" value="F:structural molecule activity"/>
    <property type="evidence" value="ECO:0007669"/>
    <property type="project" value="InterPro"/>
</dbReference>
<evidence type="ECO:0000256" key="1">
    <source>
        <dbReference type="ARBA" id="ARBA00004365"/>
    </source>
</evidence>
<dbReference type="SUPFAM" id="SSF64518">
    <property type="entry name" value="Phase 1 flagellin"/>
    <property type="match status" value="1"/>
</dbReference>
<dbReference type="GO" id="GO:0005576">
    <property type="term" value="C:extracellular region"/>
    <property type="evidence" value="ECO:0007669"/>
    <property type="project" value="UniProtKB-SubCell"/>
</dbReference>
<evidence type="ECO:0000313" key="10">
    <source>
        <dbReference type="EMBL" id="SIS42975.1"/>
    </source>
</evidence>
<dbReference type="EMBL" id="FTOC01000003">
    <property type="protein sequence ID" value="SIS42975.1"/>
    <property type="molecule type" value="Genomic_DNA"/>
</dbReference>
<keyword evidence="10" id="KW-0282">Flagellum</keyword>
<dbReference type="InterPro" id="IPR010930">
    <property type="entry name" value="Flg_bb/hook_C_dom"/>
</dbReference>
<keyword evidence="5" id="KW-0964">Secreted</keyword>
<name>A0A1N7J0T4_9BACI</name>
<dbReference type="GO" id="GO:0044780">
    <property type="term" value="P:bacterial-type flagellum assembly"/>
    <property type="evidence" value="ECO:0007669"/>
    <property type="project" value="InterPro"/>
</dbReference>
<evidence type="ECO:0000313" key="11">
    <source>
        <dbReference type="Proteomes" id="UP000187608"/>
    </source>
</evidence>
<gene>
    <name evidence="10" type="ORF">SAMN05421687_103143</name>
</gene>
<feature type="domain" description="Flagellar basal body rod protein N-terminal" evidence="7">
    <location>
        <begin position="8"/>
        <end position="38"/>
    </location>
</feature>
<reference evidence="11" key="1">
    <citation type="submission" date="2017-01" db="EMBL/GenBank/DDBJ databases">
        <authorList>
            <person name="Varghese N."/>
            <person name="Submissions S."/>
        </authorList>
    </citation>
    <scope>NUCLEOTIDE SEQUENCE [LARGE SCALE GENOMIC DNA]</scope>
    <source>
        <strain evidence="11">DSM 23127</strain>
    </source>
</reference>
<dbReference type="AlphaFoldDB" id="A0A1N7J0T4"/>
<sequence length="656" mass="70838">MVSTFHGLEVAKRGLFTQQSALYTTGHNISNANTEGYTRQRVNMEQTAAFPPASRNRPEMAGQIGSGVQAGSVERVREAFLDDQFRSEATKAGYYDALENGLGKMEEIMNEPTDQGLAKTMDRFWQSLQDLAVNPEDSGARSVVKERGKAVAETFNYLSESVQTLQKDAQQEANVTVQDANSMLNQINQLNQQIGNIEPHGQLPNDLYDERDRLLDNLSEIVSIDVSYKQSASSSKEIADGIATVRLADEQGNSIDGVPALVDGEQESVNELSINYQDSGNRIAFDNLQLNQISEDGEVVGEAHTIDFNGFPTPGKLKGLADLAGTVTDTPSDSAYAVSEALPATGADLDGLNMTLSGTFENDEGETETGDSLVFTLGADSTLADIKDKINGTEGMEAEILNQDGQQRLVVRSESTGRDAKLNVDGDGADFLGIKGVHEGTNEQEGSYASMLDDLDQLASSFANQFNAVHKSGTSLDDMDEIENGDTPQDIGFFSYDSSYPVGEAPKNGNPEDRVYRGMASEIGVIDSIQEDVANIAASATASQSAGDGENARELAGIQGRVDDLLGEGSTVNSFYEGMIGGMAVETQEARRMSENTQTLQNSVENQRNSVSQVSLDEEMTNMIKFQHAYNASSRNITSIDEMLDRVINQMGRVGR</sequence>
<evidence type="ECO:0000256" key="5">
    <source>
        <dbReference type="ARBA" id="ARBA00022525"/>
    </source>
</evidence>
<dbReference type="GO" id="GO:0009424">
    <property type="term" value="C:bacterial-type flagellum hook"/>
    <property type="evidence" value="ECO:0007669"/>
    <property type="project" value="InterPro"/>
</dbReference>
<evidence type="ECO:0000259" key="8">
    <source>
        <dbReference type="Pfam" id="PF06429"/>
    </source>
</evidence>
<dbReference type="NCBIfam" id="TIGR02492">
    <property type="entry name" value="flgK_ends"/>
    <property type="match status" value="1"/>
</dbReference>
<dbReference type="Pfam" id="PF00460">
    <property type="entry name" value="Flg_bb_rod"/>
    <property type="match status" value="1"/>
</dbReference>
<comment type="similarity">
    <text evidence="3">Belongs to the flagella basal body rod proteins family.</text>
</comment>
<evidence type="ECO:0000256" key="6">
    <source>
        <dbReference type="ARBA" id="ARBA00023143"/>
    </source>
</evidence>
<organism evidence="10 11">
    <name type="scientific">Salimicrobium flavidum</name>
    <dbReference type="NCBI Taxonomy" id="570947"/>
    <lineage>
        <taxon>Bacteria</taxon>
        <taxon>Bacillati</taxon>
        <taxon>Bacillota</taxon>
        <taxon>Bacilli</taxon>
        <taxon>Bacillales</taxon>
        <taxon>Bacillaceae</taxon>
        <taxon>Salimicrobium</taxon>
    </lineage>
</organism>
<dbReference type="InterPro" id="IPR053927">
    <property type="entry name" value="FlgK_helical"/>
</dbReference>
<keyword evidence="11" id="KW-1185">Reference proteome</keyword>
<dbReference type="PANTHER" id="PTHR30033">
    <property type="entry name" value="FLAGELLAR HOOK-ASSOCIATED PROTEIN 1"/>
    <property type="match status" value="1"/>
</dbReference>
<dbReference type="InterPro" id="IPR001444">
    <property type="entry name" value="Flag_bb_rod_N"/>
</dbReference>
<evidence type="ECO:0000259" key="7">
    <source>
        <dbReference type="Pfam" id="PF00460"/>
    </source>
</evidence>
<dbReference type="PRINTS" id="PR01005">
    <property type="entry name" value="FLGHOOKAP1"/>
</dbReference>
<dbReference type="OrthoDB" id="9802553at2"/>
<dbReference type="Proteomes" id="UP000187608">
    <property type="component" value="Unassembled WGS sequence"/>
</dbReference>
<feature type="domain" description="Flagellar hook-associated protein FlgK helical" evidence="9">
    <location>
        <begin position="103"/>
        <end position="357"/>
    </location>
</feature>
<dbReference type="Pfam" id="PF22638">
    <property type="entry name" value="FlgK_D1"/>
    <property type="match status" value="1"/>
</dbReference>
<keyword evidence="10" id="KW-0966">Cell projection</keyword>
<feature type="domain" description="Flagellar basal-body/hook protein C-terminal" evidence="8">
    <location>
        <begin position="610"/>
        <end position="649"/>
    </location>
</feature>
<dbReference type="RefSeq" id="WP_076557670.1">
    <property type="nucleotide sequence ID" value="NZ_FTOC01000003.1"/>
</dbReference>
<dbReference type="InterPro" id="IPR002371">
    <property type="entry name" value="FlgK"/>
</dbReference>
<evidence type="ECO:0000256" key="4">
    <source>
        <dbReference type="ARBA" id="ARBA00016244"/>
    </source>
</evidence>